<sequence length="82" mass="9036">MRSIVILSLSLLAAGCSSAGAKEEEKYRIVQQETEGKYRPYVARCEQAKAVAAAYLDAGNKPKYNEWKSTADLDCGLTDVKY</sequence>
<evidence type="ECO:0000313" key="2">
    <source>
        <dbReference type="EMBL" id="QNG47384.1"/>
    </source>
</evidence>
<name>A0A9X7UDL8_SPHYA</name>
<protein>
    <recommendedName>
        <fullName evidence="4">Lipoprotein</fullName>
    </recommendedName>
</protein>
<feature type="chain" id="PRO_5040829466" description="Lipoprotein" evidence="1">
    <location>
        <begin position="22"/>
        <end position="82"/>
    </location>
</feature>
<keyword evidence="1" id="KW-0732">Signal</keyword>
<evidence type="ECO:0000256" key="1">
    <source>
        <dbReference type="SAM" id="SignalP"/>
    </source>
</evidence>
<dbReference type="PROSITE" id="PS51257">
    <property type="entry name" value="PROKAR_LIPOPROTEIN"/>
    <property type="match status" value="1"/>
</dbReference>
<evidence type="ECO:0008006" key="4">
    <source>
        <dbReference type="Google" id="ProtNLM"/>
    </source>
</evidence>
<gene>
    <name evidence="2" type="ORF">H3V42_07180</name>
</gene>
<accession>A0A9X7UDL8</accession>
<proteinExistence type="predicted"/>
<organism evidence="2 3">
    <name type="scientific">Sphingobium yanoikuyae</name>
    <name type="common">Sphingomonas yanoikuyae</name>
    <dbReference type="NCBI Taxonomy" id="13690"/>
    <lineage>
        <taxon>Bacteria</taxon>
        <taxon>Pseudomonadati</taxon>
        <taxon>Pseudomonadota</taxon>
        <taxon>Alphaproteobacteria</taxon>
        <taxon>Sphingomonadales</taxon>
        <taxon>Sphingomonadaceae</taxon>
        <taxon>Sphingobium</taxon>
    </lineage>
</organism>
<evidence type="ECO:0000313" key="3">
    <source>
        <dbReference type="Proteomes" id="UP000515377"/>
    </source>
</evidence>
<dbReference type="EMBL" id="CP060122">
    <property type="protein sequence ID" value="QNG47384.1"/>
    <property type="molecule type" value="Genomic_DNA"/>
</dbReference>
<dbReference type="AlphaFoldDB" id="A0A9X7UDL8"/>
<reference evidence="2 3" key="1">
    <citation type="submission" date="2020-07" db="EMBL/GenBank/DDBJ databases">
        <title>Whole genome sequence of Sphingobium yanoikuyae A3.</title>
        <authorList>
            <person name="Han S.-S."/>
        </authorList>
    </citation>
    <scope>NUCLEOTIDE SEQUENCE [LARGE SCALE GENOMIC DNA]</scope>
    <source>
        <strain evidence="2 3">A3</strain>
    </source>
</reference>
<feature type="signal peptide" evidence="1">
    <location>
        <begin position="1"/>
        <end position="21"/>
    </location>
</feature>
<dbReference type="Proteomes" id="UP000515377">
    <property type="component" value="Chromosome"/>
</dbReference>